<evidence type="ECO:0000313" key="2">
    <source>
        <dbReference type="Proteomes" id="UP001161497"/>
    </source>
</evidence>
<dbReference type="Proteomes" id="UP001161497">
    <property type="component" value="Chromosome"/>
</dbReference>
<reference evidence="1" key="1">
    <citation type="submission" date="2023-03" db="EMBL/GenBank/DDBJ databases">
        <authorList>
            <person name="Cremers G."/>
            <person name="Picone N."/>
        </authorList>
    </citation>
    <scope>NUCLEOTIDE SEQUENCE</scope>
    <source>
        <strain evidence="1">Sample_alias</strain>
    </source>
</reference>
<accession>A0ABM9IAN6</accession>
<dbReference type="EMBL" id="OX458932">
    <property type="protein sequence ID" value="CAI9084687.1"/>
    <property type="molecule type" value="Genomic_DNA"/>
</dbReference>
<evidence type="ECO:0000313" key="1">
    <source>
        <dbReference type="EMBL" id="CAI9084687.1"/>
    </source>
</evidence>
<sequence length="52" mass="5844">MSILKNDLLKLCVMEEEGLGLYEFAALFSLAPCTHEAAFFISPRLCLRMCFG</sequence>
<gene>
    <name evidence="1" type="ORF">MFUM_0290</name>
</gene>
<evidence type="ECO:0008006" key="3">
    <source>
        <dbReference type="Google" id="ProtNLM"/>
    </source>
</evidence>
<name>A0ABM9IAN6_9BACT</name>
<protein>
    <recommendedName>
        <fullName evidence="3">LysR family transcriptional regulator</fullName>
    </recommendedName>
</protein>
<organism evidence="1 2">
    <name type="scientific">Candidatus Methylacidiphilum fumarolicum</name>
    <dbReference type="NCBI Taxonomy" id="591154"/>
    <lineage>
        <taxon>Bacteria</taxon>
        <taxon>Pseudomonadati</taxon>
        <taxon>Verrucomicrobiota</taxon>
        <taxon>Methylacidiphilae</taxon>
        <taxon>Methylacidiphilales</taxon>
        <taxon>Methylacidiphilaceae</taxon>
        <taxon>Methylacidiphilum (ex Ratnadevi et al. 2023)</taxon>
    </lineage>
</organism>
<keyword evidence="2" id="KW-1185">Reference proteome</keyword>
<proteinExistence type="predicted"/>